<dbReference type="SUPFAM" id="SSF50370">
    <property type="entry name" value="Ricin B-like lectins"/>
    <property type="match status" value="1"/>
</dbReference>
<dbReference type="Gene3D" id="2.80.10.50">
    <property type="match status" value="1"/>
</dbReference>
<protein>
    <submittedName>
        <fullName evidence="2">RICIN domain-containing protein</fullName>
    </submittedName>
</protein>
<dbReference type="InterPro" id="IPR000772">
    <property type="entry name" value="Ricin_B_lectin"/>
</dbReference>
<gene>
    <name evidence="2" type="ORF">RGF97_08795</name>
</gene>
<dbReference type="InterPro" id="IPR035992">
    <property type="entry name" value="Ricin_B-like_lectins"/>
</dbReference>
<proteinExistence type="predicted"/>
<reference evidence="2 3" key="1">
    <citation type="submission" date="2023-09" db="EMBL/GenBank/DDBJ databases">
        <title>Complete genome of Streptomyces roseicoloratus T14.</title>
        <authorList>
            <person name="Bashizi T."/>
            <person name="Kim M.-J."/>
            <person name="Lee G."/>
            <person name="Tagele S.B."/>
            <person name="Shin J.-H."/>
        </authorList>
    </citation>
    <scope>NUCLEOTIDE SEQUENCE [LARGE SCALE GENOMIC DNA]</scope>
    <source>
        <strain evidence="2 3">T14</strain>
    </source>
</reference>
<dbReference type="EMBL" id="CP133762">
    <property type="protein sequence ID" value="WMX44932.1"/>
    <property type="molecule type" value="Genomic_DNA"/>
</dbReference>
<sequence length="68" mass="7693">MNLNSGMCLEIADWRTDNGAPARLWDCHYGAKQQWSPWRVWPPRTAAAPHRNFRCGAALCRVAGISPR</sequence>
<dbReference type="CDD" id="cd00161">
    <property type="entry name" value="beta-trefoil_Ricin-like"/>
    <property type="match status" value="1"/>
</dbReference>
<dbReference type="RefSeq" id="WP_309548273.1">
    <property type="nucleotide sequence ID" value="NZ_CP133762.1"/>
</dbReference>
<evidence type="ECO:0000313" key="2">
    <source>
        <dbReference type="EMBL" id="WMX44932.1"/>
    </source>
</evidence>
<keyword evidence="3" id="KW-1185">Reference proteome</keyword>
<evidence type="ECO:0000313" key="3">
    <source>
        <dbReference type="Proteomes" id="UP001250858"/>
    </source>
</evidence>
<dbReference type="Proteomes" id="UP001250858">
    <property type="component" value="Chromosome"/>
</dbReference>
<evidence type="ECO:0000259" key="1">
    <source>
        <dbReference type="Pfam" id="PF14200"/>
    </source>
</evidence>
<feature type="domain" description="Ricin B lectin" evidence="1">
    <location>
        <begin position="2"/>
        <end position="36"/>
    </location>
</feature>
<organism evidence="2 3">
    <name type="scientific">Streptomyces roseicoloratus</name>
    <dbReference type="NCBI Taxonomy" id="2508722"/>
    <lineage>
        <taxon>Bacteria</taxon>
        <taxon>Bacillati</taxon>
        <taxon>Actinomycetota</taxon>
        <taxon>Actinomycetes</taxon>
        <taxon>Kitasatosporales</taxon>
        <taxon>Streptomycetaceae</taxon>
        <taxon>Streptomyces</taxon>
    </lineage>
</organism>
<accession>A0ABY9RRX1</accession>
<dbReference type="Pfam" id="PF14200">
    <property type="entry name" value="RicinB_lectin_2"/>
    <property type="match status" value="1"/>
</dbReference>
<name>A0ABY9RRX1_9ACTN</name>
<dbReference type="PROSITE" id="PS50231">
    <property type="entry name" value="RICIN_B_LECTIN"/>
    <property type="match status" value="1"/>
</dbReference>